<dbReference type="OrthoDB" id="2309386at2"/>
<evidence type="ECO:0000313" key="1">
    <source>
        <dbReference type="EMBL" id="KRL06292.1"/>
    </source>
</evidence>
<dbReference type="GeneID" id="98311561"/>
<comment type="caution">
    <text evidence="1">The sequence shown here is derived from an EMBL/GenBank/DDBJ whole genome shotgun (WGS) entry which is preliminary data.</text>
</comment>
<name>A0A0R1MK03_9LACO</name>
<sequence length="51" mass="5759">MIATVILALVIFSAFFYVIYSRFLKKGSSGCHDCEDVGCPLVDTRKIKKHH</sequence>
<proteinExistence type="predicted"/>
<reference evidence="1 2" key="1">
    <citation type="journal article" date="2015" name="Genome Announc.">
        <title>Expanding the biotechnology potential of lactobacilli through comparative genomics of 213 strains and associated genera.</title>
        <authorList>
            <person name="Sun Z."/>
            <person name="Harris H.M."/>
            <person name="McCann A."/>
            <person name="Guo C."/>
            <person name="Argimon S."/>
            <person name="Zhang W."/>
            <person name="Yang X."/>
            <person name="Jeffery I.B."/>
            <person name="Cooney J.C."/>
            <person name="Kagawa T.F."/>
            <person name="Liu W."/>
            <person name="Song Y."/>
            <person name="Salvetti E."/>
            <person name="Wrobel A."/>
            <person name="Rasinkangas P."/>
            <person name="Parkhill J."/>
            <person name="Rea M.C."/>
            <person name="O'Sullivan O."/>
            <person name="Ritari J."/>
            <person name="Douillard F.P."/>
            <person name="Paul Ross R."/>
            <person name="Yang R."/>
            <person name="Briner A.E."/>
            <person name="Felis G.E."/>
            <person name="de Vos W.M."/>
            <person name="Barrangou R."/>
            <person name="Klaenhammer T.R."/>
            <person name="Caufield P.W."/>
            <person name="Cui Y."/>
            <person name="Zhang H."/>
            <person name="O'Toole P.W."/>
        </authorList>
    </citation>
    <scope>NUCLEOTIDE SEQUENCE [LARGE SCALE GENOMIC DNA]</scope>
    <source>
        <strain evidence="1 2">DSM 19519</strain>
    </source>
</reference>
<organism evidence="1 2">
    <name type="scientific">Liquorilactobacillus hordei DSM 19519</name>
    <dbReference type="NCBI Taxonomy" id="1423759"/>
    <lineage>
        <taxon>Bacteria</taxon>
        <taxon>Bacillati</taxon>
        <taxon>Bacillota</taxon>
        <taxon>Bacilli</taxon>
        <taxon>Lactobacillales</taxon>
        <taxon>Lactobacillaceae</taxon>
        <taxon>Liquorilactobacillus</taxon>
    </lineage>
</organism>
<keyword evidence="2" id="KW-1185">Reference proteome</keyword>
<protein>
    <recommendedName>
        <fullName evidence="3">FeoB-associated Cys-rich membrane protein</fullName>
    </recommendedName>
</protein>
<dbReference type="EMBL" id="AZDX01000027">
    <property type="protein sequence ID" value="KRL06292.1"/>
    <property type="molecule type" value="Genomic_DNA"/>
</dbReference>
<dbReference type="Pfam" id="PF12669">
    <property type="entry name" value="FeoB_associated"/>
    <property type="match status" value="1"/>
</dbReference>
<evidence type="ECO:0008006" key="3">
    <source>
        <dbReference type="Google" id="ProtNLM"/>
    </source>
</evidence>
<dbReference type="PATRIC" id="fig|1423759.3.peg.973"/>
<evidence type="ECO:0000313" key="2">
    <source>
        <dbReference type="Proteomes" id="UP000051448"/>
    </source>
</evidence>
<dbReference type="STRING" id="1423759.FC92_GL000920"/>
<accession>A0A0R1MK03</accession>
<dbReference type="Proteomes" id="UP000051448">
    <property type="component" value="Unassembled WGS sequence"/>
</dbReference>
<dbReference type="RefSeq" id="WP_083481933.1">
    <property type="nucleotide sequence ID" value="NZ_AZDX01000027.1"/>
</dbReference>
<gene>
    <name evidence="1" type="ORF">FC92_GL000920</name>
</gene>
<dbReference type="AlphaFoldDB" id="A0A0R1MK03"/>